<dbReference type="PANTHER" id="PTHR37691:SF1">
    <property type="entry name" value="BLR3518 PROTEIN"/>
    <property type="match status" value="1"/>
</dbReference>
<dbReference type="RefSeq" id="WP_225696570.1">
    <property type="nucleotide sequence ID" value="NZ_JAIXNE010000001.1"/>
</dbReference>
<dbReference type="Pfam" id="PF02635">
    <property type="entry name" value="DsrE"/>
    <property type="match status" value="1"/>
</dbReference>
<dbReference type="EMBL" id="JAIXNE010000001">
    <property type="protein sequence ID" value="MCA6073453.1"/>
    <property type="molecule type" value="Genomic_DNA"/>
</dbReference>
<evidence type="ECO:0000313" key="3">
    <source>
        <dbReference type="Proteomes" id="UP001139409"/>
    </source>
</evidence>
<keyword evidence="3" id="KW-1185">Reference proteome</keyword>
<sequence length="180" mass="20119">MKKILIPLFTVLALIVVFPLSAQDREYPVIKDFGGIYDIKDADVKPDPELMYNIVIDLGSTSNEKKYADYYLERVARMMNLHVIGGVNPSNLNVVVVLHANAVNTLLNHQSYNQKFGSNNPNIELLERLHEAGAEIVVCGQSLIGRNIRESEIYPEVKIATSMLTAVTTLQLKGYALLQF</sequence>
<dbReference type="InterPro" id="IPR003787">
    <property type="entry name" value="Sulphur_relay_DsrE/F-like"/>
</dbReference>
<accession>A0A9X1HJV0</accession>
<dbReference type="Gene3D" id="3.40.1260.10">
    <property type="entry name" value="DsrEFH-like"/>
    <property type="match status" value="1"/>
</dbReference>
<protein>
    <submittedName>
        <fullName evidence="2">DsrE family protein</fullName>
    </submittedName>
</protein>
<evidence type="ECO:0000256" key="1">
    <source>
        <dbReference type="SAM" id="SignalP"/>
    </source>
</evidence>
<comment type="caution">
    <text evidence="2">The sequence shown here is derived from an EMBL/GenBank/DDBJ whole genome shotgun (WGS) entry which is preliminary data.</text>
</comment>
<gene>
    <name evidence="2" type="ORF">LDX50_01150</name>
</gene>
<dbReference type="PANTHER" id="PTHR37691">
    <property type="entry name" value="BLR3518 PROTEIN"/>
    <property type="match status" value="1"/>
</dbReference>
<feature type="chain" id="PRO_5040849990" evidence="1">
    <location>
        <begin position="23"/>
        <end position="180"/>
    </location>
</feature>
<reference evidence="2" key="1">
    <citation type="submission" date="2021-09" db="EMBL/GenBank/DDBJ databases">
        <title>Fulvivirga sp. isolated from coastal sediment.</title>
        <authorList>
            <person name="Yu H."/>
        </authorList>
    </citation>
    <scope>NUCLEOTIDE SEQUENCE</scope>
    <source>
        <strain evidence="2">1062</strain>
    </source>
</reference>
<dbReference type="AlphaFoldDB" id="A0A9X1HJV0"/>
<feature type="signal peptide" evidence="1">
    <location>
        <begin position="1"/>
        <end position="22"/>
    </location>
</feature>
<proteinExistence type="predicted"/>
<dbReference type="Proteomes" id="UP001139409">
    <property type="component" value="Unassembled WGS sequence"/>
</dbReference>
<organism evidence="2 3">
    <name type="scientific">Fulvivirga sedimenti</name>
    <dbReference type="NCBI Taxonomy" id="2879465"/>
    <lineage>
        <taxon>Bacteria</taxon>
        <taxon>Pseudomonadati</taxon>
        <taxon>Bacteroidota</taxon>
        <taxon>Cytophagia</taxon>
        <taxon>Cytophagales</taxon>
        <taxon>Fulvivirgaceae</taxon>
        <taxon>Fulvivirga</taxon>
    </lineage>
</organism>
<name>A0A9X1HJV0_9BACT</name>
<dbReference type="InterPro" id="IPR027396">
    <property type="entry name" value="DsrEFH-like"/>
</dbReference>
<keyword evidence="1" id="KW-0732">Signal</keyword>
<evidence type="ECO:0000313" key="2">
    <source>
        <dbReference type="EMBL" id="MCA6073453.1"/>
    </source>
</evidence>
<dbReference type="SUPFAM" id="SSF75169">
    <property type="entry name" value="DsrEFH-like"/>
    <property type="match status" value="1"/>
</dbReference>